<keyword evidence="8" id="KW-0175">Coiled coil</keyword>
<protein>
    <recommendedName>
        <fullName evidence="2">histidine kinase</fullName>
        <ecNumber evidence="2">2.7.13.3</ecNumber>
    </recommendedName>
</protein>
<name>A0ABP8GG44_9SPHI</name>
<dbReference type="EC" id="2.7.13.3" evidence="2"/>
<evidence type="ECO:0000259" key="10">
    <source>
        <dbReference type="SMART" id="SM00387"/>
    </source>
</evidence>
<keyword evidence="9" id="KW-0472">Membrane</keyword>
<evidence type="ECO:0000256" key="4">
    <source>
        <dbReference type="ARBA" id="ARBA00022679"/>
    </source>
</evidence>
<evidence type="ECO:0000256" key="1">
    <source>
        <dbReference type="ARBA" id="ARBA00000085"/>
    </source>
</evidence>
<dbReference type="Gene3D" id="3.30.450.20">
    <property type="entry name" value="PAS domain"/>
    <property type="match status" value="1"/>
</dbReference>
<keyword evidence="12" id="KW-1185">Reference proteome</keyword>
<sequence length="774" mass="89079">MLLFTGLGAFAQEADTLLVKLKKTALDTNRVNVQLDLAYYYLFKDGLNKTDVDSCLYYVHQARELARSLDSKEHIFLALLIDGQLILEQKDFKGAEIIFSKVADYYHSVGDKANEALVWDIMGESIGFYGDLSNYEQRLRSFQKSRKIYLAGNYELLAAQELNKVANTHLSLGNQYQAEIELGAVIEKFKELKYPKIYQAHYLLAEVYDRKRDNLSSLFSRIECVKAFDADKNRVEVEGYIYYQGLAEHYMRYEKYAQSAFYYQKTLDLAEKFKDRLYYYRCLRNFIKLYEKQKNHSAGLLLLEKVSKKFPPSTDSEKQFMLSSQLVLHNYLKDSKATEKIIPEFKQIFMKWHTSLKKTPDDSEVNTFVYLYNPLLDYYLQNKQWDKLALELNLYDKLKSRKLTRSSQISILRFKFRLDSLHGNFLSAFKSIQQIRNFNDSLNAADLKAKPNEFDAQLLSIKKEQAIKELNSRATLQNIDMVKINKQRNITLVGILVAIVIASLLYVGYKSKQRVNNQLQQQQIAINDQNNSLSALLTDKEKLIGDLDNLLNQQRSLITDKEWLLKEVHHRVKNNLQIVMSLLYNQSAYLKNPAAIEALKDSQNRVHAISIIHQKLYSKTNVATLVMAEYIKELVHYLRDGYDTGRMKIKFIEEMDLINLNIAQAVPLGLIVNEAVTNSIKYAFLKTGGDIRIEGRLIAHDIVSLTVADNGVGLPPDFDINKTTSLGMEMMKALSKQLGGTFDVSTNAGVKITIQFTIDKSVKALPDEEPHRFS</sequence>
<dbReference type="PANTHER" id="PTHR41523">
    <property type="entry name" value="TWO-COMPONENT SYSTEM SENSOR PROTEIN"/>
    <property type="match status" value="1"/>
</dbReference>
<dbReference type="Proteomes" id="UP001500582">
    <property type="component" value="Unassembled WGS sequence"/>
</dbReference>
<dbReference type="SUPFAM" id="SSF55874">
    <property type="entry name" value="ATPase domain of HSP90 chaperone/DNA topoisomerase II/histidine kinase"/>
    <property type="match status" value="1"/>
</dbReference>
<dbReference type="InterPro" id="IPR036890">
    <property type="entry name" value="HATPase_C_sf"/>
</dbReference>
<dbReference type="SUPFAM" id="SSF48452">
    <property type="entry name" value="TPR-like"/>
    <property type="match status" value="1"/>
</dbReference>
<keyword evidence="9" id="KW-0812">Transmembrane</keyword>
<proteinExistence type="predicted"/>
<dbReference type="PANTHER" id="PTHR41523:SF8">
    <property type="entry name" value="ETHYLENE RESPONSE SENSOR PROTEIN"/>
    <property type="match status" value="1"/>
</dbReference>
<gene>
    <name evidence="11" type="ORF">GCM10023149_24400</name>
</gene>
<dbReference type="Pfam" id="PF07568">
    <property type="entry name" value="HisKA_2"/>
    <property type="match status" value="1"/>
</dbReference>
<dbReference type="Pfam" id="PF02518">
    <property type="entry name" value="HATPase_c"/>
    <property type="match status" value="1"/>
</dbReference>
<organism evidence="11 12">
    <name type="scientific">Mucilaginibacter gynuensis</name>
    <dbReference type="NCBI Taxonomy" id="1302236"/>
    <lineage>
        <taxon>Bacteria</taxon>
        <taxon>Pseudomonadati</taxon>
        <taxon>Bacteroidota</taxon>
        <taxon>Sphingobacteriia</taxon>
        <taxon>Sphingobacteriales</taxon>
        <taxon>Sphingobacteriaceae</taxon>
        <taxon>Mucilaginibacter</taxon>
    </lineage>
</organism>
<dbReference type="SMART" id="SM00387">
    <property type="entry name" value="HATPase_c"/>
    <property type="match status" value="1"/>
</dbReference>
<evidence type="ECO:0000256" key="6">
    <source>
        <dbReference type="ARBA" id="ARBA00022777"/>
    </source>
</evidence>
<evidence type="ECO:0000256" key="3">
    <source>
        <dbReference type="ARBA" id="ARBA00022553"/>
    </source>
</evidence>
<evidence type="ECO:0000256" key="7">
    <source>
        <dbReference type="ARBA" id="ARBA00022840"/>
    </source>
</evidence>
<dbReference type="EMBL" id="BAABFT010000005">
    <property type="protein sequence ID" value="GAA4323448.1"/>
    <property type="molecule type" value="Genomic_DNA"/>
</dbReference>
<keyword evidence="4" id="KW-0808">Transferase</keyword>
<evidence type="ECO:0000313" key="11">
    <source>
        <dbReference type="EMBL" id="GAA4323448.1"/>
    </source>
</evidence>
<evidence type="ECO:0000256" key="9">
    <source>
        <dbReference type="SAM" id="Phobius"/>
    </source>
</evidence>
<dbReference type="InterPro" id="IPR011495">
    <property type="entry name" value="Sig_transdc_His_kin_sub2_dim/P"/>
</dbReference>
<dbReference type="Gene3D" id="3.30.565.10">
    <property type="entry name" value="Histidine kinase-like ATPase, C-terminal domain"/>
    <property type="match status" value="1"/>
</dbReference>
<comment type="catalytic activity">
    <reaction evidence="1">
        <text>ATP + protein L-histidine = ADP + protein N-phospho-L-histidine.</text>
        <dbReference type="EC" id="2.7.13.3"/>
    </reaction>
</comment>
<feature type="coiled-coil region" evidence="8">
    <location>
        <begin position="512"/>
        <end position="553"/>
    </location>
</feature>
<feature type="transmembrane region" description="Helical" evidence="9">
    <location>
        <begin position="490"/>
        <end position="509"/>
    </location>
</feature>
<evidence type="ECO:0000256" key="8">
    <source>
        <dbReference type="SAM" id="Coils"/>
    </source>
</evidence>
<accession>A0ABP8GG44</accession>
<dbReference type="InterPro" id="IPR011990">
    <property type="entry name" value="TPR-like_helical_dom_sf"/>
</dbReference>
<dbReference type="InterPro" id="IPR003594">
    <property type="entry name" value="HATPase_dom"/>
</dbReference>
<keyword evidence="5" id="KW-0547">Nucleotide-binding</keyword>
<reference evidence="12" key="1">
    <citation type="journal article" date="2019" name="Int. J. Syst. Evol. Microbiol.">
        <title>The Global Catalogue of Microorganisms (GCM) 10K type strain sequencing project: providing services to taxonomists for standard genome sequencing and annotation.</title>
        <authorList>
            <consortium name="The Broad Institute Genomics Platform"/>
            <consortium name="The Broad Institute Genome Sequencing Center for Infectious Disease"/>
            <person name="Wu L."/>
            <person name="Ma J."/>
        </authorList>
    </citation>
    <scope>NUCLEOTIDE SEQUENCE [LARGE SCALE GENOMIC DNA]</scope>
    <source>
        <strain evidence="12">JCM 17705</strain>
    </source>
</reference>
<keyword evidence="6" id="KW-0418">Kinase</keyword>
<evidence type="ECO:0000256" key="2">
    <source>
        <dbReference type="ARBA" id="ARBA00012438"/>
    </source>
</evidence>
<keyword evidence="9" id="KW-1133">Transmembrane helix</keyword>
<comment type="caution">
    <text evidence="11">The sequence shown here is derived from an EMBL/GenBank/DDBJ whole genome shotgun (WGS) entry which is preliminary data.</text>
</comment>
<evidence type="ECO:0000313" key="12">
    <source>
        <dbReference type="Proteomes" id="UP001500582"/>
    </source>
</evidence>
<dbReference type="Gene3D" id="1.25.40.10">
    <property type="entry name" value="Tetratricopeptide repeat domain"/>
    <property type="match status" value="1"/>
</dbReference>
<keyword evidence="3" id="KW-0597">Phosphoprotein</keyword>
<evidence type="ECO:0000256" key="5">
    <source>
        <dbReference type="ARBA" id="ARBA00022741"/>
    </source>
</evidence>
<feature type="domain" description="Histidine kinase/HSP90-like ATPase" evidence="10">
    <location>
        <begin position="663"/>
        <end position="762"/>
    </location>
</feature>
<keyword evidence="7" id="KW-0067">ATP-binding</keyword>